<accession>A0A8T0HPH7</accession>
<reference evidence="1" key="1">
    <citation type="submission" date="2020-06" db="EMBL/GenBank/DDBJ databases">
        <title>WGS assembly of Ceratodon purpureus strain R40.</title>
        <authorList>
            <person name="Carey S.B."/>
            <person name="Jenkins J."/>
            <person name="Shu S."/>
            <person name="Lovell J.T."/>
            <person name="Sreedasyam A."/>
            <person name="Maumus F."/>
            <person name="Tiley G.P."/>
            <person name="Fernandez-Pozo N."/>
            <person name="Barry K."/>
            <person name="Chen C."/>
            <person name="Wang M."/>
            <person name="Lipzen A."/>
            <person name="Daum C."/>
            <person name="Saski C.A."/>
            <person name="Payton A.C."/>
            <person name="Mcbreen J.C."/>
            <person name="Conrad R.E."/>
            <person name="Kollar L.M."/>
            <person name="Olsson S."/>
            <person name="Huttunen S."/>
            <person name="Landis J.B."/>
            <person name="Wickett N.J."/>
            <person name="Johnson M.G."/>
            <person name="Rensing S.A."/>
            <person name="Grimwood J."/>
            <person name="Schmutz J."/>
            <person name="Mcdaniel S.F."/>
        </authorList>
    </citation>
    <scope>NUCLEOTIDE SEQUENCE</scope>
    <source>
        <strain evidence="1">R40</strain>
    </source>
</reference>
<comment type="caution">
    <text evidence="1">The sequence shown here is derived from an EMBL/GenBank/DDBJ whole genome shotgun (WGS) entry which is preliminary data.</text>
</comment>
<dbReference type="Proteomes" id="UP000822688">
    <property type="component" value="Chromosome V"/>
</dbReference>
<evidence type="ECO:0000313" key="1">
    <source>
        <dbReference type="EMBL" id="KAG0572784.1"/>
    </source>
</evidence>
<dbReference type="EMBL" id="CM026426">
    <property type="protein sequence ID" value="KAG0572784.1"/>
    <property type="molecule type" value="Genomic_DNA"/>
</dbReference>
<gene>
    <name evidence="1" type="ORF">KC19_VG124800</name>
</gene>
<keyword evidence="2" id="KW-1185">Reference proteome</keyword>
<evidence type="ECO:0000313" key="2">
    <source>
        <dbReference type="Proteomes" id="UP000822688"/>
    </source>
</evidence>
<organism evidence="1 2">
    <name type="scientific">Ceratodon purpureus</name>
    <name type="common">Fire moss</name>
    <name type="synonym">Dicranum purpureum</name>
    <dbReference type="NCBI Taxonomy" id="3225"/>
    <lineage>
        <taxon>Eukaryota</taxon>
        <taxon>Viridiplantae</taxon>
        <taxon>Streptophyta</taxon>
        <taxon>Embryophyta</taxon>
        <taxon>Bryophyta</taxon>
        <taxon>Bryophytina</taxon>
        <taxon>Bryopsida</taxon>
        <taxon>Dicranidae</taxon>
        <taxon>Pseudoditrichales</taxon>
        <taxon>Ditrichaceae</taxon>
        <taxon>Ceratodon</taxon>
    </lineage>
</organism>
<protein>
    <submittedName>
        <fullName evidence="1">Uncharacterized protein</fullName>
    </submittedName>
</protein>
<sequence length="114" mass="13278">MLSNYSSALEPPFVLNPLTRLWRTLDAASVCVYPEYMKLAWIAVVHVLSSVQDERCFSSLSFLKNKLRNALETHLQLVVGMYSQQCFTIQNFPYEACFEKWANAGERYRYLLQD</sequence>
<proteinExistence type="predicted"/>
<name>A0A8T0HPH7_CERPU</name>
<dbReference type="AlphaFoldDB" id="A0A8T0HPH7"/>